<accession>A0A392RVR8</accession>
<comment type="caution">
    <text evidence="1">The sequence shown here is derived from an EMBL/GenBank/DDBJ whole genome shotgun (WGS) entry which is preliminary data.</text>
</comment>
<sequence>MFGSFFPRVGGTDQVSWDHRHFVYFLTA</sequence>
<dbReference type="Proteomes" id="UP000265520">
    <property type="component" value="Unassembled WGS sequence"/>
</dbReference>
<dbReference type="AlphaFoldDB" id="A0A392RVR8"/>
<organism evidence="1 2">
    <name type="scientific">Trifolium medium</name>
    <dbReference type="NCBI Taxonomy" id="97028"/>
    <lineage>
        <taxon>Eukaryota</taxon>
        <taxon>Viridiplantae</taxon>
        <taxon>Streptophyta</taxon>
        <taxon>Embryophyta</taxon>
        <taxon>Tracheophyta</taxon>
        <taxon>Spermatophyta</taxon>
        <taxon>Magnoliopsida</taxon>
        <taxon>eudicotyledons</taxon>
        <taxon>Gunneridae</taxon>
        <taxon>Pentapetalae</taxon>
        <taxon>rosids</taxon>
        <taxon>fabids</taxon>
        <taxon>Fabales</taxon>
        <taxon>Fabaceae</taxon>
        <taxon>Papilionoideae</taxon>
        <taxon>50 kb inversion clade</taxon>
        <taxon>NPAAA clade</taxon>
        <taxon>Hologalegina</taxon>
        <taxon>IRL clade</taxon>
        <taxon>Trifolieae</taxon>
        <taxon>Trifolium</taxon>
    </lineage>
</organism>
<name>A0A392RVR8_9FABA</name>
<evidence type="ECO:0000313" key="2">
    <source>
        <dbReference type="Proteomes" id="UP000265520"/>
    </source>
</evidence>
<protein>
    <submittedName>
        <fullName evidence="1">Uncharacterized protein</fullName>
    </submittedName>
</protein>
<reference evidence="1 2" key="1">
    <citation type="journal article" date="2018" name="Front. Plant Sci.">
        <title>Red Clover (Trifolium pratense) and Zigzag Clover (T. medium) - A Picture of Genomic Similarities and Differences.</title>
        <authorList>
            <person name="Dluhosova J."/>
            <person name="Istvanek J."/>
            <person name="Nedelnik J."/>
            <person name="Repkova J."/>
        </authorList>
    </citation>
    <scope>NUCLEOTIDE SEQUENCE [LARGE SCALE GENOMIC DNA]</scope>
    <source>
        <strain evidence="2">cv. 10/8</strain>
        <tissue evidence="1">Leaf</tissue>
    </source>
</reference>
<keyword evidence="2" id="KW-1185">Reference proteome</keyword>
<evidence type="ECO:0000313" key="1">
    <source>
        <dbReference type="EMBL" id="MCI40262.1"/>
    </source>
</evidence>
<proteinExistence type="predicted"/>
<feature type="non-terminal residue" evidence="1">
    <location>
        <position position="28"/>
    </location>
</feature>
<dbReference type="EMBL" id="LXQA010277711">
    <property type="protein sequence ID" value="MCI40262.1"/>
    <property type="molecule type" value="Genomic_DNA"/>
</dbReference>